<proteinExistence type="predicted"/>
<keyword evidence="3" id="KW-0804">Transcription</keyword>
<keyword evidence="2 4" id="KW-0238">DNA-binding</keyword>
<dbReference type="EMBL" id="NKYE01000004">
    <property type="protein sequence ID" value="OZM73737.1"/>
    <property type="molecule type" value="Genomic_DNA"/>
</dbReference>
<comment type="caution">
    <text evidence="6">The sequence shown here is derived from an EMBL/GenBank/DDBJ whole genome shotgun (WGS) entry which is preliminary data.</text>
</comment>
<dbReference type="InterPro" id="IPR009057">
    <property type="entry name" value="Homeodomain-like_sf"/>
</dbReference>
<accession>A0A263D863</accession>
<keyword evidence="7" id="KW-1185">Reference proteome</keyword>
<evidence type="ECO:0000256" key="3">
    <source>
        <dbReference type="ARBA" id="ARBA00023163"/>
    </source>
</evidence>
<evidence type="ECO:0000259" key="5">
    <source>
        <dbReference type="PROSITE" id="PS50977"/>
    </source>
</evidence>
<dbReference type="InterPro" id="IPR001647">
    <property type="entry name" value="HTH_TetR"/>
</dbReference>
<dbReference type="SUPFAM" id="SSF48498">
    <property type="entry name" value="Tetracyclin repressor-like, C-terminal domain"/>
    <property type="match status" value="1"/>
</dbReference>
<dbReference type="PANTHER" id="PTHR30055:SF151">
    <property type="entry name" value="TRANSCRIPTIONAL REGULATORY PROTEIN"/>
    <property type="match status" value="1"/>
</dbReference>
<dbReference type="GO" id="GO:0000976">
    <property type="term" value="F:transcription cis-regulatory region binding"/>
    <property type="evidence" value="ECO:0007669"/>
    <property type="project" value="TreeGrafter"/>
</dbReference>
<dbReference type="Gene3D" id="1.10.10.60">
    <property type="entry name" value="Homeodomain-like"/>
    <property type="match status" value="1"/>
</dbReference>
<protein>
    <submittedName>
        <fullName evidence="6">TetR family transcriptional regulator</fullName>
    </submittedName>
</protein>
<dbReference type="GO" id="GO:0045892">
    <property type="term" value="P:negative regulation of DNA-templated transcription"/>
    <property type="evidence" value="ECO:0007669"/>
    <property type="project" value="InterPro"/>
</dbReference>
<dbReference type="AlphaFoldDB" id="A0A263D863"/>
<organism evidence="6 7">
    <name type="scientific">Amycolatopsis antarctica</name>
    <dbReference type="NCBI Taxonomy" id="1854586"/>
    <lineage>
        <taxon>Bacteria</taxon>
        <taxon>Bacillati</taxon>
        <taxon>Actinomycetota</taxon>
        <taxon>Actinomycetes</taxon>
        <taxon>Pseudonocardiales</taxon>
        <taxon>Pseudonocardiaceae</taxon>
        <taxon>Amycolatopsis</taxon>
    </lineage>
</organism>
<dbReference type="Pfam" id="PF02909">
    <property type="entry name" value="TetR_C_1"/>
    <property type="match status" value="1"/>
</dbReference>
<reference evidence="6 7" key="1">
    <citation type="submission" date="2017-07" db="EMBL/GenBank/DDBJ databases">
        <title>Amycolatopsis antarcticus sp. nov., isolated from the surface of an Antarcticus brown macroalga.</title>
        <authorList>
            <person name="Wang J."/>
            <person name="Leiva S."/>
            <person name="Huang J."/>
            <person name="Huang Y."/>
        </authorList>
    </citation>
    <scope>NUCLEOTIDE SEQUENCE [LARGE SCALE GENOMIC DNA]</scope>
    <source>
        <strain evidence="6 7">AU-G6</strain>
    </source>
</reference>
<evidence type="ECO:0000256" key="2">
    <source>
        <dbReference type="ARBA" id="ARBA00023125"/>
    </source>
</evidence>
<name>A0A263D863_9PSEU</name>
<feature type="DNA-binding region" description="H-T-H motif" evidence="4">
    <location>
        <begin position="60"/>
        <end position="79"/>
    </location>
</feature>
<evidence type="ECO:0000256" key="1">
    <source>
        <dbReference type="ARBA" id="ARBA00023015"/>
    </source>
</evidence>
<sequence>MREGSDGVTEDAGVSPLDSVWLSAAGAAESRPGRPSGLNRGQIVRTAIGMLDRDGLGALSIRRLAAELSVAPMSLYWHVPTKDALLEFALDEVFTEVDPAAEDLPWQDAVRAVARGIRTAIHAHPWVPGLLGSLMNSGPVSMRLTDSLIGALERSEMPRAEIGLAVGTINNFVYAYAGNEVKWMQRISAQGVRPEEIHGEMMRRFTDRYAGELPRIVHYVTRVELGQPGEHFEYGLGKLLAGLASPVRP</sequence>
<dbReference type="Pfam" id="PF00440">
    <property type="entry name" value="TetR_N"/>
    <property type="match status" value="1"/>
</dbReference>
<feature type="domain" description="HTH tetR-type" evidence="5">
    <location>
        <begin position="37"/>
        <end position="97"/>
    </location>
</feature>
<evidence type="ECO:0000313" key="7">
    <source>
        <dbReference type="Proteomes" id="UP000242444"/>
    </source>
</evidence>
<dbReference type="GO" id="GO:0003700">
    <property type="term" value="F:DNA-binding transcription factor activity"/>
    <property type="evidence" value="ECO:0007669"/>
    <property type="project" value="TreeGrafter"/>
</dbReference>
<gene>
    <name evidence="6" type="ORF">CFN78_09515</name>
</gene>
<dbReference type="PANTHER" id="PTHR30055">
    <property type="entry name" value="HTH-TYPE TRANSCRIPTIONAL REGULATOR RUTR"/>
    <property type="match status" value="1"/>
</dbReference>
<evidence type="ECO:0000256" key="4">
    <source>
        <dbReference type="PROSITE-ProRule" id="PRU00335"/>
    </source>
</evidence>
<keyword evidence="1" id="KW-0805">Transcription regulation</keyword>
<dbReference type="InParanoid" id="A0A263D863"/>
<evidence type="ECO:0000313" key="6">
    <source>
        <dbReference type="EMBL" id="OZM73737.1"/>
    </source>
</evidence>
<dbReference type="PROSITE" id="PS50977">
    <property type="entry name" value="HTH_TETR_2"/>
    <property type="match status" value="1"/>
</dbReference>
<dbReference type="Proteomes" id="UP000242444">
    <property type="component" value="Unassembled WGS sequence"/>
</dbReference>
<dbReference type="InterPro" id="IPR050109">
    <property type="entry name" value="HTH-type_TetR-like_transc_reg"/>
</dbReference>
<dbReference type="InterPro" id="IPR036271">
    <property type="entry name" value="Tet_transcr_reg_TetR-rel_C_sf"/>
</dbReference>
<dbReference type="InterPro" id="IPR004111">
    <property type="entry name" value="Repressor_TetR_C"/>
</dbReference>
<dbReference type="Gene3D" id="1.10.357.10">
    <property type="entry name" value="Tetracycline Repressor, domain 2"/>
    <property type="match status" value="1"/>
</dbReference>
<dbReference type="SUPFAM" id="SSF46689">
    <property type="entry name" value="Homeodomain-like"/>
    <property type="match status" value="1"/>
</dbReference>